<dbReference type="CDD" id="cd00311">
    <property type="entry name" value="TIM"/>
    <property type="match status" value="1"/>
</dbReference>
<dbReference type="GO" id="GO:0046166">
    <property type="term" value="P:glyceraldehyde-3-phosphate biosynthetic process"/>
    <property type="evidence" value="ECO:0007669"/>
    <property type="project" value="TreeGrafter"/>
</dbReference>
<evidence type="ECO:0000256" key="5">
    <source>
        <dbReference type="ARBA" id="ARBA00023152"/>
    </source>
</evidence>
<proteinExistence type="inferred from homology"/>
<evidence type="ECO:0000256" key="6">
    <source>
        <dbReference type="ARBA" id="ARBA00023235"/>
    </source>
</evidence>
<dbReference type="GO" id="GO:0019563">
    <property type="term" value="P:glycerol catabolic process"/>
    <property type="evidence" value="ECO:0007669"/>
    <property type="project" value="TreeGrafter"/>
</dbReference>
<comment type="subcellular location">
    <subcellularLocation>
        <location evidence="7 8">Cytoplasm</location>
    </subcellularLocation>
</comment>
<dbReference type="HAMAP" id="MF_00147_B">
    <property type="entry name" value="TIM_B"/>
    <property type="match status" value="1"/>
</dbReference>
<comment type="subunit">
    <text evidence="7 8">Homodimer.</text>
</comment>
<evidence type="ECO:0000256" key="4">
    <source>
        <dbReference type="ARBA" id="ARBA00022490"/>
    </source>
</evidence>
<feature type="binding site" evidence="7">
    <location>
        <position position="176"/>
    </location>
    <ligand>
        <name>substrate</name>
    </ligand>
</feature>
<dbReference type="InterPro" id="IPR035990">
    <property type="entry name" value="TIM_sf"/>
</dbReference>
<dbReference type="PROSITE" id="PS51440">
    <property type="entry name" value="TIM_2"/>
    <property type="match status" value="1"/>
</dbReference>
<feature type="binding site" evidence="7">
    <location>
        <begin position="10"/>
        <end position="12"/>
    </location>
    <ligand>
        <name>substrate</name>
    </ligand>
</feature>
<dbReference type="Gene3D" id="3.20.20.70">
    <property type="entry name" value="Aldolase class I"/>
    <property type="match status" value="1"/>
</dbReference>
<dbReference type="InterPro" id="IPR000652">
    <property type="entry name" value="Triosephosphate_isomerase"/>
</dbReference>
<evidence type="ECO:0000313" key="10">
    <source>
        <dbReference type="Proteomes" id="UP000823964"/>
    </source>
</evidence>
<comment type="catalytic activity">
    <reaction evidence="7 8">
        <text>D-glyceraldehyde 3-phosphate = dihydroxyacetone phosphate</text>
        <dbReference type="Rhea" id="RHEA:18585"/>
        <dbReference type="ChEBI" id="CHEBI:57642"/>
        <dbReference type="ChEBI" id="CHEBI:59776"/>
        <dbReference type="EC" id="5.3.1.1"/>
    </reaction>
</comment>
<dbReference type="Pfam" id="PF00121">
    <property type="entry name" value="TIM"/>
    <property type="match status" value="1"/>
</dbReference>
<dbReference type="GO" id="GO:0004807">
    <property type="term" value="F:triose-phosphate isomerase activity"/>
    <property type="evidence" value="ECO:0007669"/>
    <property type="project" value="UniProtKB-UniRule"/>
</dbReference>
<evidence type="ECO:0000256" key="2">
    <source>
        <dbReference type="ARBA" id="ARBA00007422"/>
    </source>
</evidence>
<dbReference type="Proteomes" id="UP000823964">
    <property type="component" value="Unassembled WGS sequence"/>
</dbReference>
<feature type="binding site" evidence="7">
    <location>
        <begin position="237"/>
        <end position="238"/>
    </location>
    <ligand>
        <name>substrate</name>
    </ligand>
</feature>
<dbReference type="PROSITE" id="PS00171">
    <property type="entry name" value="TIM_1"/>
    <property type="match status" value="1"/>
</dbReference>
<evidence type="ECO:0000256" key="8">
    <source>
        <dbReference type="RuleBase" id="RU363013"/>
    </source>
</evidence>
<accession>A0A9D2AHB7</accession>
<dbReference type="GO" id="GO:0006096">
    <property type="term" value="P:glycolytic process"/>
    <property type="evidence" value="ECO:0007669"/>
    <property type="project" value="UniProtKB-UniRule"/>
</dbReference>
<evidence type="ECO:0000313" key="9">
    <source>
        <dbReference type="EMBL" id="HIX20210.1"/>
    </source>
</evidence>
<dbReference type="InterPro" id="IPR020861">
    <property type="entry name" value="Triosephosphate_isomerase_AS"/>
</dbReference>
<feature type="binding site" evidence="7">
    <location>
        <position position="216"/>
    </location>
    <ligand>
        <name>substrate</name>
    </ligand>
</feature>
<comment type="similarity">
    <text evidence="2 7 8">Belongs to the triosephosphate isomerase family.</text>
</comment>
<keyword evidence="6 7" id="KW-0413">Isomerase</keyword>
<sequence>MSRTPIIAANWKMNIGPAEAKAFMAALKDELTCECKAVDKVIVPPFVTIPAVMEALNGCTCIGVGAQDVSDRDNGAFTGEISTTMLNELGCKYVVLGHSERRQYHGETNAYINRKIKKALAAGLTPIYCIGETLEQREGGQLETVLSTQVVEGLEGLTPEQVAGIVIAYEPVWAIGTGKTASAADAQSAHAFIRGVVAKTFGQDAADKVRLQYGGSVKPGNAAELMSQPDIDGALVGGAALKADSFAAIIKASL</sequence>
<name>A0A9D2AHB7_9BACT</name>
<dbReference type="InterPro" id="IPR013785">
    <property type="entry name" value="Aldolase_TIM"/>
</dbReference>
<feature type="active site" description="Electrophile" evidence="7">
    <location>
        <position position="98"/>
    </location>
</feature>
<feature type="active site" description="Proton acceptor" evidence="7">
    <location>
        <position position="170"/>
    </location>
</feature>
<dbReference type="GO" id="GO:0005829">
    <property type="term" value="C:cytosol"/>
    <property type="evidence" value="ECO:0007669"/>
    <property type="project" value="TreeGrafter"/>
</dbReference>
<reference evidence="9" key="2">
    <citation type="submission" date="2021-04" db="EMBL/GenBank/DDBJ databases">
        <authorList>
            <person name="Gilroy R."/>
        </authorList>
    </citation>
    <scope>NUCLEOTIDE SEQUENCE</scope>
    <source>
        <strain evidence="9">14975</strain>
    </source>
</reference>
<dbReference type="PANTHER" id="PTHR21139:SF42">
    <property type="entry name" value="TRIOSEPHOSPHATE ISOMERASE"/>
    <property type="match status" value="1"/>
</dbReference>
<evidence type="ECO:0000256" key="1">
    <source>
        <dbReference type="ARBA" id="ARBA00004680"/>
    </source>
</evidence>
<keyword evidence="3 7" id="KW-0312">Gluconeogenesis</keyword>
<dbReference type="FunFam" id="3.20.20.70:FF:000016">
    <property type="entry name" value="Triosephosphate isomerase"/>
    <property type="match status" value="1"/>
</dbReference>
<dbReference type="InterPro" id="IPR022896">
    <property type="entry name" value="TrioseP_Isoase_bac/euk"/>
</dbReference>
<dbReference type="SUPFAM" id="SSF51351">
    <property type="entry name" value="Triosephosphate isomerase (TIM)"/>
    <property type="match status" value="1"/>
</dbReference>
<evidence type="ECO:0000256" key="7">
    <source>
        <dbReference type="HAMAP-Rule" id="MF_00147"/>
    </source>
</evidence>
<dbReference type="NCBIfam" id="TIGR00419">
    <property type="entry name" value="tim"/>
    <property type="match status" value="1"/>
</dbReference>
<organism evidence="9 10">
    <name type="scientific">Candidatus Akkermansia intestinigallinarum</name>
    <dbReference type="NCBI Taxonomy" id="2838431"/>
    <lineage>
        <taxon>Bacteria</taxon>
        <taxon>Pseudomonadati</taxon>
        <taxon>Verrucomicrobiota</taxon>
        <taxon>Verrucomicrobiia</taxon>
        <taxon>Verrucomicrobiales</taxon>
        <taxon>Akkermansiaceae</taxon>
        <taxon>Akkermansia</taxon>
    </lineage>
</organism>
<reference evidence="9" key="1">
    <citation type="journal article" date="2021" name="PeerJ">
        <title>Extensive microbial diversity within the chicken gut microbiome revealed by metagenomics and culture.</title>
        <authorList>
            <person name="Gilroy R."/>
            <person name="Ravi A."/>
            <person name="Getino M."/>
            <person name="Pursley I."/>
            <person name="Horton D.L."/>
            <person name="Alikhan N.F."/>
            <person name="Baker D."/>
            <person name="Gharbi K."/>
            <person name="Hall N."/>
            <person name="Watson M."/>
            <person name="Adriaenssens E.M."/>
            <person name="Foster-Nyarko E."/>
            <person name="Jarju S."/>
            <person name="Secka A."/>
            <person name="Antonio M."/>
            <person name="Oren A."/>
            <person name="Chaudhuri R.R."/>
            <person name="La Ragione R."/>
            <person name="Hildebrand F."/>
            <person name="Pallen M.J."/>
        </authorList>
    </citation>
    <scope>NUCLEOTIDE SEQUENCE</scope>
    <source>
        <strain evidence="9">14975</strain>
    </source>
</reference>
<comment type="caution">
    <text evidence="9">The sequence shown here is derived from an EMBL/GenBank/DDBJ whole genome shotgun (WGS) entry which is preliminary data.</text>
</comment>
<protein>
    <recommendedName>
        <fullName evidence="7 8">Triosephosphate isomerase</fullName>
        <shortName evidence="7">TIM</shortName>
        <shortName evidence="7">TPI</shortName>
        <ecNumber evidence="7 8">5.3.1.1</ecNumber>
    </recommendedName>
    <alternativeName>
        <fullName evidence="7">Triose-phosphate isomerase</fullName>
    </alternativeName>
</protein>
<comment type="pathway">
    <text evidence="1 7 8">Carbohydrate degradation; glycolysis; D-glyceraldehyde 3-phosphate from glycerone phosphate: step 1/1.</text>
</comment>
<dbReference type="GO" id="GO:0006094">
    <property type="term" value="P:gluconeogenesis"/>
    <property type="evidence" value="ECO:0007669"/>
    <property type="project" value="UniProtKB-UniRule"/>
</dbReference>
<dbReference type="AlphaFoldDB" id="A0A9D2AHB7"/>
<dbReference type="PANTHER" id="PTHR21139">
    <property type="entry name" value="TRIOSEPHOSPHATE ISOMERASE"/>
    <property type="match status" value="1"/>
</dbReference>
<gene>
    <name evidence="7 9" type="primary">tpiA</name>
    <name evidence="9" type="ORF">H9862_06400</name>
</gene>
<comment type="function">
    <text evidence="7">Involved in the gluconeogenesis. Catalyzes stereospecifically the conversion of dihydroxyacetone phosphate (DHAP) to D-glyceraldehyde-3-phosphate (G3P).</text>
</comment>
<evidence type="ECO:0000256" key="3">
    <source>
        <dbReference type="ARBA" id="ARBA00022432"/>
    </source>
</evidence>
<keyword evidence="4 7" id="KW-0963">Cytoplasm</keyword>
<keyword evidence="5 7" id="KW-0324">Glycolysis</keyword>
<dbReference type="EMBL" id="DXFQ01000114">
    <property type="protein sequence ID" value="HIX20210.1"/>
    <property type="molecule type" value="Genomic_DNA"/>
</dbReference>
<comment type="pathway">
    <text evidence="7 8">Carbohydrate biosynthesis; gluconeogenesis.</text>
</comment>
<dbReference type="EC" id="5.3.1.1" evidence="7 8"/>